<feature type="domain" description="Maltose/galactoside acetyltransferase" evidence="6">
    <location>
        <begin position="1"/>
        <end position="52"/>
    </location>
</feature>
<gene>
    <name evidence="7" type="ORF">IAA86_01650</name>
</gene>
<sequence length="179" mass="20182">MLSGLMYDSNDETLVSERKKAKDLCFRYNNTNPTDTTERKKIIQELFGKIGENFNIESDFWCDYGYNIEAGENFYINHNCTILDCAKIKFGNNVFIAPNCGFYTAGHPLDYKTRNKYLEFAHPINIGNNVWIGANCHILPNVTIGDNVVIGAGSLVTKDIPPNTLAYGSPCRPIKEIEQ</sequence>
<comment type="similarity">
    <text evidence="1 5">Belongs to the transferase hexapeptide repeat family.</text>
</comment>
<organism evidence="7 8">
    <name type="scientific">Candidatus Galligastranaerophilus intestinavium</name>
    <dbReference type="NCBI Taxonomy" id="2840836"/>
    <lineage>
        <taxon>Bacteria</taxon>
        <taxon>Candidatus Galligastranaerophilus</taxon>
    </lineage>
</organism>
<evidence type="ECO:0000256" key="5">
    <source>
        <dbReference type="RuleBase" id="RU367021"/>
    </source>
</evidence>
<dbReference type="SMART" id="SM01266">
    <property type="entry name" value="Mac"/>
    <property type="match status" value="1"/>
</dbReference>
<reference evidence="7" key="2">
    <citation type="journal article" date="2021" name="PeerJ">
        <title>Extensive microbial diversity within the chicken gut microbiome revealed by metagenomics and culture.</title>
        <authorList>
            <person name="Gilroy R."/>
            <person name="Ravi A."/>
            <person name="Getino M."/>
            <person name="Pursley I."/>
            <person name="Horton D.L."/>
            <person name="Alikhan N.F."/>
            <person name="Baker D."/>
            <person name="Gharbi K."/>
            <person name="Hall N."/>
            <person name="Watson M."/>
            <person name="Adriaenssens E.M."/>
            <person name="Foster-Nyarko E."/>
            <person name="Jarju S."/>
            <person name="Secka A."/>
            <person name="Antonio M."/>
            <person name="Oren A."/>
            <person name="Chaudhuri R.R."/>
            <person name="La Ragione R."/>
            <person name="Hildebrand F."/>
            <person name="Pallen M.J."/>
        </authorList>
    </citation>
    <scope>NUCLEOTIDE SEQUENCE</scope>
    <source>
        <strain evidence="7">CHK152-2871</strain>
    </source>
</reference>
<keyword evidence="3" id="KW-0677">Repeat</keyword>
<keyword evidence="4 5" id="KW-0012">Acyltransferase</keyword>
<dbReference type="Proteomes" id="UP000886865">
    <property type="component" value="Unassembled WGS sequence"/>
</dbReference>
<dbReference type="InterPro" id="IPR024688">
    <property type="entry name" value="Mac_dom"/>
</dbReference>
<dbReference type="SUPFAM" id="SSF51161">
    <property type="entry name" value="Trimeric LpxA-like enzymes"/>
    <property type="match status" value="1"/>
</dbReference>
<protein>
    <recommendedName>
        <fullName evidence="5">Acetyltransferase</fullName>
        <ecNumber evidence="5">2.3.1.-</ecNumber>
    </recommendedName>
</protein>
<evidence type="ECO:0000313" key="7">
    <source>
        <dbReference type="EMBL" id="HIS73709.1"/>
    </source>
</evidence>
<keyword evidence="2 5" id="KW-0808">Transferase</keyword>
<dbReference type="CDD" id="cd03357">
    <property type="entry name" value="LbH_MAT_GAT"/>
    <property type="match status" value="1"/>
</dbReference>
<evidence type="ECO:0000313" key="8">
    <source>
        <dbReference type="Proteomes" id="UP000886865"/>
    </source>
</evidence>
<dbReference type="InterPro" id="IPR011004">
    <property type="entry name" value="Trimer_LpxA-like_sf"/>
</dbReference>
<evidence type="ECO:0000256" key="2">
    <source>
        <dbReference type="ARBA" id="ARBA00022679"/>
    </source>
</evidence>
<reference evidence="7" key="1">
    <citation type="submission" date="2020-10" db="EMBL/GenBank/DDBJ databases">
        <authorList>
            <person name="Gilroy R."/>
        </authorList>
    </citation>
    <scope>NUCLEOTIDE SEQUENCE</scope>
    <source>
        <strain evidence="7">CHK152-2871</strain>
    </source>
</reference>
<proteinExistence type="inferred from homology"/>
<dbReference type="PANTHER" id="PTHR43017:SF1">
    <property type="entry name" value="ACETYLTRANSFERASE YJL218W-RELATED"/>
    <property type="match status" value="1"/>
</dbReference>
<evidence type="ECO:0000256" key="3">
    <source>
        <dbReference type="ARBA" id="ARBA00022737"/>
    </source>
</evidence>
<accession>A0A9D1FHQ6</accession>
<dbReference type="GO" id="GO:0008870">
    <property type="term" value="F:galactoside O-acetyltransferase activity"/>
    <property type="evidence" value="ECO:0007669"/>
    <property type="project" value="TreeGrafter"/>
</dbReference>
<evidence type="ECO:0000259" key="6">
    <source>
        <dbReference type="SMART" id="SM01266"/>
    </source>
</evidence>
<dbReference type="AlphaFoldDB" id="A0A9D1FHQ6"/>
<name>A0A9D1FHQ6_9BACT</name>
<dbReference type="Pfam" id="PF12464">
    <property type="entry name" value="Mac"/>
    <property type="match status" value="1"/>
</dbReference>
<evidence type="ECO:0000256" key="4">
    <source>
        <dbReference type="ARBA" id="ARBA00023315"/>
    </source>
</evidence>
<dbReference type="Gene3D" id="2.160.10.10">
    <property type="entry name" value="Hexapeptide repeat proteins"/>
    <property type="match status" value="1"/>
</dbReference>
<dbReference type="PANTHER" id="PTHR43017">
    <property type="entry name" value="GALACTOSIDE O-ACETYLTRANSFERASE"/>
    <property type="match status" value="1"/>
</dbReference>
<dbReference type="InterPro" id="IPR039369">
    <property type="entry name" value="LacA-like"/>
</dbReference>
<dbReference type="InterPro" id="IPR001451">
    <property type="entry name" value="Hexapep"/>
</dbReference>
<dbReference type="Pfam" id="PF00132">
    <property type="entry name" value="Hexapep"/>
    <property type="match status" value="1"/>
</dbReference>
<dbReference type="FunFam" id="2.160.10.10:FF:000008">
    <property type="entry name" value="Maltose O-acetyltransferase"/>
    <property type="match status" value="1"/>
</dbReference>
<dbReference type="EMBL" id="DVJQ01000013">
    <property type="protein sequence ID" value="HIS73709.1"/>
    <property type="molecule type" value="Genomic_DNA"/>
</dbReference>
<comment type="caution">
    <text evidence="7">The sequence shown here is derived from an EMBL/GenBank/DDBJ whole genome shotgun (WGS) entry which is preliminary data.</text>
</comment>
<dbReference type="EC" id="2.3.1.-" evidence="5"/>
<evidence type="ECO:0000256" key="1">
    <source>
        <dbReference type="ARBA" id="ARBA00007274"/>
    </source>
</evidence>